<protein>
    <submittedName>
        <fullName evidence="2">Uncharacterized protein</fullName>
    </submittedName>
</protein>
<dbReference type="AlphaFoldDB" id="A0A4R5F0H9"/>
<proteinExistence type="predicted"/>
<dbReference type="Proteomes" id="UP000294662">
    <property type="component" value="Unassembled WGS sequence"/>
</dbReference>
<sequence>MAIKLKAVTDTAKPGKKFGGKGAGKSASSSAEAQPEDQAARRKVRMDRMAAANKVTVTFQTEVRKSLAAQAKAEGMDMGHFLQKLAESHILETAPAGDPLAAQISARRGVIDHVIKLAQTMDQEGAFDADFILKVIKRAHADPKFAGMYTAAVTEAGKPKLTNRAGVALNQQFGRLIKRAVGARSKRDADGKIMRAQVKDEVITSYTLLEKPAA</sequence>
<reference evidence="2 3" key="1">
    <citation type="submission" date="2019-03" db="EMBL/GenBank/DDBJ databases">
        <authorList>
            <person name="Zhang S."/>
        </authorList>
    </citation>
    <scope>NUCLEOTIDE SEQUENCE [LARGE SCALE GENOMIC DNA]</scope>
    <source>
        <strain evidence="2 3">S4J41</strain>
    </source>
</reference>
<feature type="region of interest" description="Disordered" evidence="1">
    <location>
        <begin position="1"/>
        <end position="40"/>
    </location>
</feature>
<comment type="caution">
    <text evidence="2">The sequence shown here is derived from an EMBL/GenBank/DDBJ whole genome shotgun (WGS) entry which is preliminary data.</text>
</comment>
<dbReference type="EMBL" id="SMFP01000001">
    <property type="protein sequence ID" value="TDE40762.1"/>
    <property type="molecule type" value="Genomic_DNA"/>
</dbReference>
<gene>
    <name evidence="2" type="ORF">E1B25_00655</name>
</gene>
<evidence type="ECO:0000313" key="3">
    <source>
        <dbReference type="Proteomes" id="UP000294662"/>
    </source>
</evidence>
<dbReference type="RefSeq" id="WP_132826752.1">
    <property type="nucleotide sequence ID" value="NZ_SMFP01000001.1"/>
</dbReference>
<name>A0A4R5F0H9_9RHOB</name>
<organism evidence="2 3">
    <name type="scientific">Antarcticimicrobium sediminis</name>
    <dbReference type="NCBI Taxonomy" id="2546227"/>
    <lineage>
        <taxon>Bacteria</taxon>
        <taxon>Pseudomonadati</taxon>
        <taxon>Pseudomonadota</taxon>
        <taxon>Alphaproteobacteria</taxon>
        <taxon>Rhodobacterales</taxon>
        <taxon>Paracoccaceae</taxon>
        <taxon>Antarcticimicrobium</taxon>
    </lineage>
</organism>
<dbReference type="OrthoDB" id="7722953at2"/>
<evidence type="ECO:0000313" key="2">
    <source>
        <dbReference type="EMBL" id="TDE40762.1"/>
    </source>
</evidence>
<keyword evidence="3" id="KW-1185">Reference proteome</keyword>
<feature type="compositionally biased region" description="Low complexity" evidence="1">
    <location>
        <begin position="24"/>
        <end position="33"/>
    </location>
</feature>
<evidence type="ECO:0000256" key="1">
    <source>
        <dbReference type="SAM" id="MobiDB-lite"/>
    </source>
</evidence>
<accession>A0A4R5F0H9</accession>